<dbReference type="GO" id="GO:0016020">
    <property type="term" value="C:membrane"/>
    <property type="evidence" value="ECO:0007669"/>
    <property type="project" value="UniProtKB-SubCell"/>
</dbReference>
<feature type="compositionally biased region" description="Basic and acidic residues" evidence="5">
    <location>
        <begin position="354"/>
        <end position="369"/>
    </location>
</feature>
<keyword evidence="11" id="KW-1185">Reference proteome</keyword>
<accession>A0A9P1FDC3</accession>
<dbReference type="InterPro" id="IPR037185">
    <property type="entry name" value="EmrE-like"/>
</dbReference>
<feature type="transmembrane region" description="Helical" evidence="6">
    <location>
        <begin position="77"/>
        <end position="101"/>
    </location>
</feature>
<keyword evidence="4 6" id="KW-0472">Membrane</keyword>
<evidence type="ECO:0000256" key="2">
    <source>
        <dbReference type="ARBA" id="ARBA00022692"/>
    </source>
</evidence>
<proteinExistence type="predicted"/>
<dbReference type="PANTHER" id="PTHR22911">
    <property type="entry name" value="ACYL-MALONYL CONDENSING ENZYME-RELATED"/>
    <property type="match status" value="1"/>
</dbReference>
<feature type="compositionally biased region" description="Polar residues" evidence="5">
    <location>
        <begin position="328"/>
        <end position="341"/>
    </location>
</feature>
<reference evidence="8" key="1">
    <citation type="submission" date="2022-10" db="EMBL/GenBank/DDBJ databases">
        <authorList>
            <person name="Chen Y."/>
            <person name="Dougan E. K."/>
            <person name="Chan C."/>
            <person name="Rhodes N."/>
            <person name="Thang M."/>
        </authorList>
    </citation>
    <scope>NUCLEOTIDE SEQUENCE</scope>
</reference>
<feature type="transmembrane region" description="Helical" evidence="6">
    <location>
        <begin position="132"/>
        <end position="148"/>
    </location>
</feature>
<protein>
    <submittedName>
        <fullName evidence="10">Solute carrier family 35 member G1 (Partner of STIM1) (Transmembrane protein 20)</fullName>
    </submittedName>
</protein>
<organism evidence="8">
    <name type="scientific">Cladocopium goreaui</name>
    <dbReference type="NCBI Taxonomy" id="2562237"/>
    <lineage>
        <taxon>Eukaryota</taxon>
        <taxon>Sar</taxon>
        <taxon>Alveolata</taxon>
        <taxon>Dinophyceae</taxon>
        <taxon>Suessiales</taxon>
        <taxon>Symbiodiniaceae</taxon>
        <taxon>Cladocopium</taxon>
    </lineage>
</organism>
<dbReference type="Proteomes" id="UP001152797">
    <property type="component" value="Unassembled WGS sequence"/>
</dbReference>
<feature type="transmembrane region" description="Helical" evidence="6">
    <location>
        <begin position="234"/>
        <end position="257"/>
    </location>
</feature>
<evidence type="ECO:0000256" key="1">
    <source>
        <dbReference type="ARBA" id="ARBA00004141"/>
    </source>
</evidence>
<comment type="subcellular location">
    <subcellularLocation>
        <location evidence="1">Membrane</location>
        <topology evidence="1">Multi-pass membrane protein</topology>
    </subcellularLocation>
</comment>
<reference evidence="9" key="2">
    <citation type="submission" date="2024-04" db="EMBL/GenBank/DDBJ databases">
        <authorList>
            <person name="Chen Y."/>
            <person name="Shah S."/>
            <person name="Dougan E. K."/>
            <person name="Thang M."/>
            <person name="Chan C."/>
        </authorList>
    </citation>
    <scope>NUCLEOTIDE SEQUENCE [LARGE SCALE GENOMIC DNA]</scope>
</reference>
<evidence type="ECO:0000256" key="6">
    <source>
        <dbReference type="SAM" id="Phobius"/>
    </source>
</evidence>
<feature type="region of interest" description="Disordered" evidence="5">
    <location>
        <begin position="316"/>
        <end position="369"/>
    </location>
</feature>
<evidence type="ECO:0000256" key="4">
    <source>
        <dbReference type="ARBA" id="ARBA00023136"/>
    </source>
</evidence>
<feature type="transmembrane region" description="Helical" evidence="6">
    <location>
        <begin position="12"/>
        <end position="35"/>
    </location>
</feature>
<keyword evidence="3 6" id="KW-1133">Transmembrane helix</keyword>
<feature type="transmembrane region" description="Helical" evidence="6">
    <location>
        <begin position="203"/>
        <end position="222"/>
    </location>
</feature>
<dbReference type="SUPFAM" id="SSF103481">
    <property type="entry name" value="Multidrug resistance efflux transporter EmrE"/>
    <property type="match status" value="2"/>
</dbReference>
<feature type="transmembrane region" description="Helical" evidence="6">
    <location>
        <begin position="47"/>
        <end position="65"/>
    </location>
</feature>
<evidence type="ECO:0000256" key="5">
    <source>
        <dbReference type="SAM" id="MobiDB-lite"/>
    </source>
</evidence>
<dbReference type="InterPro" id="IPR000620">
    <property type="entry name" value="EamA_dom"/>
</dbReference>
<comment type="caution">
    <text evidence="8">The sequence shown here is derived from an EMBL/GenBank/DDBJ whole genome shotgun (WGS) entry which is preliminary data.</text>
</comment>
<evidence type="ECO:0000256" key="3">
    <source>
        <dbReference type="ARBA" id="ARBA00022989"/>
    </source>
</evidence>
<feature type="transmembrane region" description="Helical" evidence="6">
    <location>
        <begin position="168"/>
        <end position="191"/>
    </location>
</feature>
<dbReference type="EMBL" id="CAMXCT010000025">
    <property type="protein sequence ID" value="CAI3972664.1"/>
    <property type="molecule type" value="Genomic_DNA"/>
</dbReference>
<name>A0A9P1FDC3_9DINO</name>
<dbReference type="OrthoDB" id="306876at2759"/>
<dbReference type="EMBL" id="CAMXCT020000025">
    <property type="protein sequence ID" value="CAL1126039.1"/>
    <property type="molecule type" value="Genomic_DNA"/>
</dbReference>
<dbReference type="EMBL" id="CAMXCT030000025">
    <property type="protein sequence ID" value="CAL4759976.1"/>
    <property type="molecule type" value="Genomic_DNA"/>
</dbReference>
<evidence type="ECO:0000313" key="8">
    <source>
        <dbReference type="EMBL" id="CAI3972664.1"/>
    </source>
</evidence>
<evidence type="ECO:0000313" key="11">
    <source>
        <dbReference type="Proteomes" id="UP001152797"/>
    </source>
</evidence>
<keyword evidence="2 6" id="KW-0812">Transmembrane</keyword>
<dbReference type="Pfam" id="PF00892">
    <property type="entry name" value="EamA"/>
    <property type="match status" value="1"/>
</dbReference>
<evidence type="ECO:0000313" key="10">
    <source>
        <dbReference type="EMBL" id="CAL4759976.1"/>
    </source>
</evidence>
<gene>
    <name evidence="8" type="ORF">C1SCF055_LOCUS1228</name>
</gene>
<feature type="domain" description="EamA" evidence="7">
    <location>
        <begin position="16"/>
        <end position="147"/>
    </location>
</feature>
<evidence type="ECO:0000259" key="7">
    <source>
        <dbReference type="Pfam" id="PF00892"/>
    </source>
</evidence>
<evidence type="ECO:0000313" key="9">
    <source>
        <dbReference type="EMBL" id="CAL1126039.1"/>
    </source>
</evidence>
<dbReference type="PANTHER" id="PTHR22911:SF6">
    <property type="entry name" value="SOLUTE CARRIER FAMILY 35 MEMBER G1"/>
    <property type="match status" value="1"/>
</dbReference>
<sequence length="369" mass="39271">MEPTEASQPRGHPLLPGIIATLLGAFSLAVAALLVKVCATALSTLDLLWGRAILQTTGLGLFFLIRCESPWGPRGLRLWLCLRGILGCLAVVGYFMGIIALPLSDSISIYSVKPICAALLGACILGERLTWMHALATGLSLLGCILVAKEEHHDAKSKHSSELYLDPVVAVILLLLAALFAAGTMITTRKVMAGTALRPEVPVWYFCFMDLLLLGAATPLLWGTSFTHRAADIGWTHLASLAGVAGCSVLGQQFFTYGLRYIPSALGTLLLQMETVDAFVLQVIFLAKVGPMSILGALLICTASASLAIFELRSSSRDSDNEDGESGESLNAETTDRSSVSSERDLVNLAAVDLESRPVGHATDPDHLN</sequence>
<dbReference type="AlphaFoldDB" id="A0A9P1FDC3"/>